<evidence type="ECO:0000313" key="5">
    <source>
        <dbReference type="EMBL" id="MRH44879.1"/>
    </source>
</evidence>
<evidence type="ECO:0000256" key="3">
    <source>
        <dbReference type="RuleBase" id="RU363094"/>
    </source>
</evidence>
<evidence type="ECO:0000256" key="1">
    <source>
        <dbReference type="ARBA" id="ARBA00022679"/>
    </source>
</evidence>
<evidence type="ECO:0000313" key="6">
    <source>
        <dbReference type="Proteomes" id="UP000799092"/>
    </source>
</evidence>
<evidence type="ECO:0000259" key="4">
    <source>
        <dbReference type="PROSITE" id="PS51186"/>
    </source>
</evidence>
<keyword evidence="1 5" id="KW-0808">Transferase</keyword>
<keyword evidence="6" id="KW-1185">Reference proteome</keyword>
<name>A0A6A8DM95_9BACI</name>
<dbReference type="PROSITE" id="PS51186">
    <property type="entry name" value="GNAT"/>
    <property type="match status" value="1"/>
</dbReference>
<comment type="caution">
    <text evidence="5">The sequence shown here is derived from an EMBL/GenBank/DDBJ whole genome shotgun (WGS) entry which is preliminary data.</text>
</comment>
<comment type="function">
    <text evidence="3">Acetylates the N-terminal alanine of ribosomal protein bS18.</text>
</comment>
<dbReference type="OrthoDB" id="9794566at2"/>
<comment type="similarity">
    <text evidence="3">Belongs to the acetyltransferase family. RimI subfamily.</text>
</comment>
<dbReference type="GO" id="GO:0005737">
    <property type="term" value="C:cytoplasm"/>
    <property type="evidence" value="ECO:0007669"/>
    <property type="project" value="UniProtKB-SubCell"/>
</dbReference>
<dbReference type="EMBL" id="WJNG01000020">
    <property type="protein sequence ID" value="MRH44879.1"/>
    <property type="molecule type" value="Genomic_DNA"/>
</dbReference>
<dbReference type="AlphaFoldDB" id="A0A6A8DM95"/>
<gene>
    <name evidence="5" type="primary">rimI</name>
    <name evidence="5" type="ORF">GH741_19745</name>
</gene>
<dbReference type="Pfam" id="PF00583">
    <property type="entry name" value="Acetyltransf_1"/>
    <property type="match status" value="1"/>
</dbReference>
<accession>A0A6A8DM95</accession>
<dbReference type="EC" id="2.3.1.266" evidence="3"/>
<dbReference type="PANTHER" id="PTHR42919:SF8">
    <property type="entry name" value="N-ALPHA-ACETYLTRANSFERASE 50"/>
    <property type="match status" value="1"/>
</dbReference>
<dbReference type="NCBIfam" id="TIGR01575">
    <property type="entry name" value="rimI"/>
    <property type="match status" value="1"/>
</dbReference>
<dbReference type="GO" id="GO:0008999">
    <property type="term" value="F:protein-N-terminal-alanine acetyltransferase activity"/>
    <property type="evidence" value="ECO:0007669"/>
    <property type="project" value="UniProtKB-EC"/>
</dbReference>
<dbReference type="RefSeq" id="WP_153738479.1">
    <property type="nucleotide sequence ID" value="NZ_WJNG01000020.1"/>
</dbReference>
<dbReference type="SUPFAM" id="SSF55729">
    <property type="entry name" value="Acyl-CoA N-acyltransferases (Nat)"/>
    <property type="match status" value="1"/>
</dbReference>
<feature type="domain" description="N-acetyltransferase" evidence="4">
    <location>
        <begin position="4"/>
        <end position="148"/>
    </location>
</feature>
<dbReference type="InterPro" id="IPR051556">
    <property type="entry name" value="N-term/lysine_N-AcTrnsfr"/>
</dbReference>
<dbReference type="InterPro" id="IPR006464">
    <property type="entry name" value="AcTrfase_RimI/Ard1"/>
</dbReference>
<sequence>MATIIIRQMTVQDIDQVIEIEMSSFGVPWTKDVFYKELTENPYAIYFVIEKQGTILGYCGLWVVIDEASITNIAILPKYRGKKYGRALFQYVLNQSIALGAQTLSLEVRISNIVAQNMYRRFGLIPGGIRKNYYTDDNEDALVMWVKL</sequence>
<evidence type="ECO:0000256" key="2">
    <source>
        <dbReference type="ARBA" id="ARBA00023315"/>
    </source>
</evidence>
<proteinExistence type="inferred from homology"/>
<reference evidence="5" key="1">
    <citation type="submission" date="2019-11" db="EMBL/GenBank/DDBJ databases">
        <authorList>
            <person name="Li J."/>
        </authorList>
    </citation>
    <scope>NUCLEOTIDE SEQUENCE</scope>
    <source>
        <strain evidence="5">B6B</strain>
    </source>
</reference>
<comment type="subcellular location">
    <subcellularLocation>
        <location evidence="3">Cytoplasm</location>
    </subcellularLocation>
</comment>
<dbReference type="PANTHER" id="PTHR42919">
    <property type="entry name" value="N-ALPHA-ACETYLTRANSFERASE"/>
    <property type="match status" value="1"/>
</dbReference>
<dbReference type="InterPro" id="IPR016181">
    <property type="entry name" value="Acyl_CoA_acyltransferase"/>
</dbReference>
<dbReference type="Proteomes" id="UP000799092">
    <property type="component" value="Unassembled WGS sequence"/>
</dbReference>
<keyword evidence="3" id="KW-0963">Cytoplasm</keyword>
<comment type="catalytic activity">
    <reaction evidence="3">
        <text>N-terminal L-alanyl-[ribosomal protein bS18] + acetyl-CoA = N-terminal N(alpha)-acetyl-L-alanyl-[ribosomal protein bS18] + CoA + H(+)</text>
        <dbReference type="Rhea" id="RHEA:43756"/>
        <dbReference type="Rhea" id="RHEA-COMP:10676"/>
        <dbReference type="Rhea" id="RHEA-COMP:10677"/>
        <dbReference type="ChEBI" id="CHEBI:15378"/>
        <dbReference type="ChEBI" id="CHEBI:57287"/>
        <dbReference type="ChEBI" id="CHEBI:57288"/>
        <dbReference type="ChEBI" id="CHEBI:64718"/>
        <dbReference type="ChEBI" id="CHEBI:83683"/>
        <dbReference type="EC" id="2.3.1.266"/>
    </reaction>
</comment>
<keyword evidence="2" id="KW-0012">Acyltransferase</keyword>
<organism evidence="5 6">
    <name type="scientific">Aquibacillus halophilus</name>
    <dbReference type="NCBI Taxonomy" id="930132"/>
    <lineage>
        <taxon>Bacteria</taxon>
        <taxon>Bacillati</taxon>
        <taxon>Bacillota</taxon>
        <taxon>Bacilli</taxon>
        <taxon>Bacillales</taxon>
        <taxon>Bacillaceae</taxon>
        <taxon>Aquibacillus</taxon>
    </lineage>
</organism>
<dbReference type="Gene3D" id="3.40.630.30">
    <property type="match status" value="1"/>
</dbReference>
<dbReference type="CDD" id="cd04301">
    <property type="entry name" value="NAT_SF"/>
    <property type="match status" value="1"/>
</dbReference>
<dbReference type="InterPro" id="IPR000182">
    <property type="entry name" value="GNAT_dom"/>
</dbReference>
<protein>
    <recommendedName>
        <fullName evidence="3">[Ribosomal protein bS18]-alanine N-acetyltransferase</fullName>
        <ecNumber evidence="3">2.3.1.266</ecNumber>
    </recommendedName>
</protein>